<evidence type="ECO:0000256" key="4">
    <source>
        <dbReference type="ARBA" id="ARBA00022490"/>
    </source>
</evidence>
<evidence type="ECO:0000313" key="7">
    <source>
        <dbReference type="Proteomes" id="UP000243679"/>
    </source>
</evidence>
<comment type="similarity">
    <text evidence="2">Belongs to the SdhE FAD assembly factor family.</text>
</comment>
<dbReference type="Proteomes" id="UP000243679">
    <property type="component" value="Chromosome"/>
</dbReference>
<organism evidence="6 7">
    <name type="scientific">Candidatus Nitrosoglobus terrae</name>
    <dbReference type="NCBI Taxonomy" id="1630141"/>
    <lineage>
        <taxon>Bacteria</taxon>
        <taxon>Pseudomonadati</taxon>
        <taxon>Pseudomonadota</taxon>
        <taxon>Gammaproteobacteria</taxon>
        <taxon>Chromatiales</taxon>
        <taxon>Chromatiaceae</taxon>
        <taxon>Candidatus Nitrosoglobus</taxon>
    </lineage>
</organism>
<dbReference type="GO" id="GO:0006105">
    <property type="term" value="P:succinate metabolic process"/>
    <property type="evidence" value="ECO:0007669"/>
    <property type="project" value="TreeGrafter"/>
</dbReference>
<dbReference type="InterPro" id="IPR050531">
    <property type="entry name" value="SdhE_FAD_assembly_factor"/>
</dbReference>
<keyword evidence="5" id="KW-0143">Chaperone</keyword>
<dbReference type="AlphaFoldDB" id="A0A1Q2SP15"/>
<dbReference type="KEGG" id="ntt:TAO_1491"/>
<dbReference type="GO" id="GO:0005737">
    <property type="term" value="C:cytoplasm"/>
    <property type="evidence" value="ECO:0007669"/>
    <property type="project" value="UniProtKB-SubCell"/>
</dbReference>
<evidence type="ECO:0000256" key="1">
    <source>
        <dbReference type="ARBA" id="ARBA00004496"/>
    </source>
</evidence>
<protein>
    <recommendedName>
        <fullName evidence="3">FAD assembly factor SdhE</fullName>
    </recommendedName>
</protein>
<evidence type="ECO:0000256" key="3">
    <source>
        <dbReference type="ARBA" id="ARBA00019418"/>
    </source>
</evidence>
<dbReference type="PANTHER" id="PTHR39585:SF1">
    <property type="entry name" value="FAD ASSEMBLY FACTOR SDHE"/>
    <property type="match status" value="1"/>
</dbReference>
<gene>
    <name evidence="6" type="ORF">TAO_1491</name>
</gene>
<keyword evidence="4" id="KW-0963">Cytoplasm</keyword>
<sequence>MLEEATRRRLRWRCRRGILELDLLLEAFLEASYSIISDEEKRVFETILCYPDSELWGYCFEENLHSDPLIADVIANIRRTALP</sequence>
<dbReference type="Pfam" id="PF03937">
    <property type="entry name" value="Sdh5"/>
    <property type="match status" value="1"/>
</dbReference>
<accession>A0A1Q2SP15</accession>
<evidence type="ECO:0000256" key="5">
    <source>
        <dbReference type="ARBA" id="ARBA00023186"/>
    </source>
</evidence>
<dbReference type="OrthoDB" id="9180899at2"/>
<keyword evidence="7" id="KW-1185">Reference proteome</keyword>
<dbReference type="SUPFAM" id="SSF109910">
    <property type="entry name" value="YgfY-like"/>
    <property type="match status" value="1"/>
</dbReference>
<dbReference type="InterPro" id="IPR005631">
    <property type="entry name" value="SDH"/>
</dbReference>
<evidence type="ECO:0000313" key="6">
    <source>
        <dbReference type="EMBL" id="BAW80861.1"/>
    </source>
</evidence>
<evidence type="ECO:0000256" key="2">
    <source>
        <dbReference type="ARBA" id="ARBA00008571"/>
    </source>
</evidence>
<name>A0A1Q2SP15_9GAMM</name>
<reference evidence="6 7" key="1">
    <citation type="journal article" date="2017" name="ISME J.">
        <title>An acid-tolerant ammonia-oxidizing ?-proteobacterium from soil.</title>
        <authorList>
            <person name="Hayatsu M."/>
            <person name="Tago K."/>
            <person name="Uchiyama I."/>
            <person name="Toyoda A."/>
            <person name="Wang Y."/>
            <person name="Shimomura Y."/>
            <person name="Okubo T."/>
            <person name="Kurisu F."/>
            <person name="Hirono Y."/>
            <person name="Nonaka K."/>
            <person name="Akiyama H."/>
            <person name="Itoh T."/>
            <person name="Takami H."/>
        </authorList>
    </citation>
    <scope>NUCLEOTIDE SEQUENCE [LARGE SCALE GENOMIC DNA]</scope>
    <source>
        <strain evidence="6 7">TAO100</strain>
    </source>
</reference>
<dbReference type="PANTHER" id="PTHR39585">
    <property type="entry name" value="FAD ASSEMBLY FACTOR SDHE"/>
    <property type="match status" value="1"/>
</dbReference>
<dbReference type="InterPro" id="IPR036714">
    <property type="entry name" value="SDH_sf"/>
</dbReference>
<comment type="subcellular location">
    <subcellularLocation>
        <location evidence="1">Cytoplasm</location>
    </subcellularLocation>
</comment>
<proteinExistence type="inferred from homology"/>
<dbReference type="RefSeq" id="WP_096527362.1">
    <property type="nucleotide sequence ID" value="NZ_AP014836.1"/>
</dbReference>
<dbReference type="EMBL" id="AP014836">
    <property type="protein sequence ID" value="BAW80861.1"/>
    <property type="molecule type" value="Genomic_DNA"/>
</dbReference>
<dbReference type="Gene3D" id="1.10.150.250">
    <property type="entry name" value="Flavinator of succinate dehydrogenase"/>
    <property type="match status" value="1"/>
</dbReference>